<accession>A0ABP0WPG6</accession>
<sequence>MGHKLRALLRHVDQLFDSDTDPVGHGKSRQRGLQVIEARRPLVRLRQRSRPPGDVQTTVAVPTTNVRSRNYGNR</sequence>
<keyword evidence="2" id="KW-1185">Reference proteome</keyword>
<gene>
    <name evidence="1" type="ORF">CSSPJE1EN1_LOCUS14237</name>
</gene>
<protein>
    <submittedName>
        <fullName evidence="1">Uncharacterized protein</fullName>
    </submittedName>
</protein>
<proteinExistence type="predicted"/>
<dbReference type="Proteomes" id="UP001497444">
    <property type="component" value="Chromosome 2"/>
</dbReference>
<evidence type="ECO:0000313" key="1">
    <source>
        <dbReference type="EMBL" id="CAK9268759.1"/>
    </source>
</evidence>
<name>A0ABP0WPG6_9BRYO</name>
<reference evidence="1 2" key="1">
    <citation type="submission" date="2024-02" db="EMBL/GenBank/DDBJ databases">
        <authorList>
            <consortium name="ELIXIR-Norway"/>
            <consortium name="Elixir Norway"/>
        </authorList>
    </citation>
    <scope>NUCLEOTIDE SEQUENCE [LARGE SCALE GENOMIC DNA]</scope>
</reference>
<dbReference type="EMBL" id="OZ020097">
    <property type="protein sequence ID" value="CAK9268759.1"/>
    <property type="molecule type" value="Genomic_DNA"/>
</dbReference>
<organism evidence="1 2">
    <name type="scientific">Sphagnum jensenii</name>
    <dbReference type="NCBI Taxonomy" id="128206"/>
    <lineage>
        <taxon>Eukaryota</taxon>
        <taxon>Viridiplantae</taxon>
        <taxon>Streptophyta</taxon>
        <taxon>Embryophyta</taxon>
        <taxon>Bryophyta</taxon>
        <taxon>Sphagnophytina</taxon>
        <taxon>Sphagnopsida</taxon>
        <taxon>Sphagnales</taxon>
        <taxon>Sphagnaceae</taxon>
        <taxon>Sphagnum</taxon>
    </lineage>
</organism>
<evidence type="ECO:0000313" key="2">
    <source>
        <dbReference type="Proteomes" id="UP001497444"/>
    </source>
</evidence>